<evidence type="ECO:0000313" key="3">
    <source>
        <dbReference type="Proteomes" id="UP001140094"/>
    </source>
</evidence>
<dbReference type="PANTHER" id="PTHR46064">
    <property type="entry name" value="QUEUINE TRNA-RIBOSYLTRANSFERASE ACCESSORY SUBUNIT 2"/>
    <property type="match status" value="1"/>
</dbReference>
<protein>
    <recommendedName>
        <fullName evidence="1">tRNA-guanine(15) transglycosylase-like domain-containing protein</fullName>
    </recommendedName>
</protein>
<dbReference type="InterPro" id="IPR002616">
    <property type="entry name" value="tRNA_ribo_trans-like"/>
</dbReference>
<dbReference type="Pfam" id="PF01702">
    <property type="entry name" value="TGT"/>
    <property type="match status" value="1"/>
</dbReference>
<dbReference type="GO" id="GO:0006400">
    <property type="term" value="P:tRNA modification"/>
    <property type="evidence" value="ECO:0007669"/>
    <property type="project" value="InterPro"/>
</dbReference>
<feature type="domain" description="tRNA-guanine(15) transglycosylase-like" evidence="1">
    <location>
        <begin position="11"/>
        <end position="142"/>
    </location>
</feature>
<keyword evidence="3" id="KW-1185">Reference proteome</keyword>
<name>A0A9W8HTE0_9FUNG</name>
<proteinExistence type="predicted"/>
<dbReference type="PANTHER" id="PTHR46064:SF1">
    <property type="entry name" value="QUEUINE TRNA-RIBOSYLTRANSFERASE ACCESSORY SUBUNIT 2"/>
    <property type="match status" value="1"/>
</dbReference>
<dbReference type="Gene3D" id="3.20.20.105">
    <property type="entry name" value="Queuine tRNA-ribosyltransferase-like"/>
    <property type="match status" value="1"/>
</dbReference>
<dbReference type="AlphaFoldDB" id="A0A9W8HTE0"/>
<comment type="caution">
    <text evidence="2">The sequence shown here is derived from an EMBL/GenBank/DDBJ whole genome shotgun (WGS) entry which is preliminary data.</text>
</comment>
<sequence length="148" mass="16256">MLSLERRGQPATSVETPTFLKYTRRGLQPHLVPEMAAEIEGLPALTRVQLEDFLDGDEGGLDRFGAGLRSFASMDESELVVLDVLDPIWTQRASKLTDKHIGIPSDGGMRRLTPEMYSRAVQALKPDIVVPPADYVAEPPVAGDKRAE</sequence>
<dbReference type="OrthoDB" id="27601at2759"/>
<dbReference type="InterPro" id="IPR036511">
    <property type="entry name" value="TGT-like_sf"/>
</dbReference>
<dbReference type="InterPro" id="IPR050852">
    <property type="entry name" value="Queuine_tRNA-ribosyltrfase"/>
</dbReference>
<feature type="non-terminal residue" evidence="2">
    <location>
        <position position="148"/>
    </location>
</feature>
<evidence type="ECO:0000259" key="1">
    <source>
        <dbReference type="Pfam" id="PF01702"/>
    </source>
</evidence>
<dbReference type="SUPFAM" id="SSF51713">
    <property type="entry name" value="tRNA-guanine transglycosylase"/>
    <property type="match status" value="1"/>
</dbReference>
<accession>A0A9W8HTE0</accession>
<gene>
    <name evidence="2" type="ORF">H4R20_006625</name>
</gene>
<organism evidence="2 3">
    <name type="scientific">Coemansia guatemalensis</name>
    <dbReference type="NCBI Taxonomy" id="2761395"/>
    <lineage>
        <taxon>Eukaryota</taxon>
        <taxon>Fungi</taxon>
        <taxon>Fungi incertae sedis</taxon>
        <taxon>Zoopagomycota</taxon>
        <taxon>Kickxellomycotina</taxon>
        <taxon>Kickxellomycetes</taxon>
        <taxon>Kickxellales</taxon>
        <taxon>Kickxellaceae</taxon>
        <taxon>Coemansia</taxon>
    </lineage>
</organism>
<dbReference type="Proteomes" id="UP001140094">
    <property type="component" value="Unassembled WGS sequence"/>
</dbReference>
<dbReference type="EMBL" id="JANBUO010003003">
    <property type="protein sequence ID" value="KAJ2793162.1"/>
    <property type="molecule type" value="Genomic_DNA"/>
</dbReference>
<evidence type="ECO:0000313" key="2">
    <source>
        <dbReference type="EMBL" id="KAJ2793162.1"/>
    </source>
</evidence>
<reference evidence="2" key="1">
    <citation type="submission" date="2022-07" db="EMBL/GenBank/DDBJ databases">
        <title>Phylogenomic reconstructions and comparative analyses of Kickxellomycotina fungi.</title>
        <authorList>
            <person name="Reynolds N.K."/>
            <person name="Stajich J.E."/>
            <person name="Barry K."/>
            <person name="Grigoriev I.V."/>
            <person name="Crous P."/>
            <person name="Smith M.E."/>
        </authorList>
    </citation>
    <scope>NUCLEOTIDE SEQUENCE</scope>
    <source>
        <strain evidence="2">NRRL 1565</strain>
    </source>
</reference>